<evidence type="ECO:0000313" key="2">
    <source>
        <dbReference type="EMBL" id="KAK4229564.1"/>
    </source>
</evidence>
<feature type="compositionally biased region" description="Low complexity" evidence="1">
    <location>
        <begin position="262"/>
        <end position="273"/>
    </location>
</feature>
<evidence type="ECO:0000256" key="1">
    <source>
        <dbReference type="SAM" id="MobiDB-lite"/>
    </source>
</evidence>
<gene>
    <name evidence="2" type="ORF">QBC38DRAFT_520451</name>
</gene>
<feature type="region of interest" description="Disordered" evidence="1">
    <location>
        <begin position="259"/>
        <end position="332"/>
    </location>
</feature>
<accession>A0AAN7H6D7</accession>
<evidence type="ECO:0000313" key="3">
    <source>
        <dbReference type="Proteomes" id="UP001301958"/>
    </source>
</evidence>
<organism evidence="2 3">
    <name type="scientific">Podospora fimiseda</name>
    <dbReference type="NCBI Taxonomy" id="252190"/>
    <lineage>
        <taxon>Eukaryota</taxon>
        <taxon>Fungi</taxon>
        <taxon>Dikarya</taxon>
        <taxon>Ascomycota</taxon>
        <taxon>Pezizomycotina</taxon>
        <taxon>Sordariomycetes</taxon>
        <taxon>Sordariomycetidae</taxon>
        <taxon>Sordariales</taxon>
        <taxon>Podosporaceae</taxon>
        <taxon>Podospora</taxon>
    </lineage>
</organism>
<dbReference type="Proteomes" id="UP001301958">
    <property type="component" value="Unassembled WGS sequence"/>
</dbReference>
<protein>
    <submittedName>
        <fullName evidence="2">Uncharacterized protein</fullName>
    </submittedName>
</protein>
<dbReference type="EMBL" id="MU865307">
    <property type="protein sequence ID" value="KAK4229564.1"/>
    <property type="molecule type" value="Genomic_DNA"/>
</dbReference>
<proteinExistence type="predicted"/>
<reference evidence="2" key="1">
    <citation type="journal article" date="2023" name="Mol. Phylogenet. Evol.">
        <title>Genome-scale phylogeny and comparative genomics of the fungal order Sordariales.</title>
        <authorList>
            <person name="Hensen N."/>
            <person name="Bonometti L."/>
            <person name="Westerberg I."/>
            <person name="Brannstrom I.O."/>
            <person name="Guillou S."/>
            <person name="Cros-Aarteil S."/>
            <person name="Calhoun S."/>
            <person name="Haridas S."/>
            <person name="Kuo A."/>
            <person name="Mondo S."/>
            <person name="Pangilinan J."/>
            <person name="Riley R."/>
            <person name="LaButti K."/>
            <person name="Andreopoulos B."/>
            <person name="Lipzen A."/>
            <person name="Chen C."/>
            <person name="Yan M."/>
            <person name="Daum C."/>
            <person name="Ng V."/>
            <person name="Clum A."/>
            <person name="Steindorff A."/>
            <person name="Ohm R.A."/>
            <person name="Martin F."/>
            <person name="Silar P."/>
            <person name="Natvig D.O."/>
            <person name="Lalanne C."/>
            <person name="Gautier V."/>
            <person name="Ament-Velasquez S.L."/>
            <person name="Kruys A."/>
            <person name="Hutchinson M.I."/>
            <person name="Powell A.J."/>
            <person name="Barry K."/>
            <person name="Miller A.N."/>
            <person name="Grigoriev I.V."/>
            <person name="Debuchy R."/>
            <person name="Gladieux P."/>
            <person name="Hiltunen Thoren M."/>
            <person name="Johannesson H."/>
        </authorList>
    </citation>
    <scope>NUCLEOTIDE SEQUENCE</scope>
    <source>
        <strain evidence="2">CBS 990.96</strain>
    </source>
</reference>
<keyword evidence="3" id="KW-1185">Reference proteome</keyword>
<name>A0AAN7H6D7_9PEZI</name>
<sequence>MAPSKPVAAGAGASQEQSPTKNTNRTLTGRVDKSSPNTASASIPKGHDRYGPCTRCGGYKVRKRNNPLGSGPDAGMWAFVCSNRSTNNCKFYQRLPGDPLVDLQQRFAATAATQEEEMIQEQLQSEFERGEVEPVLSKNKMAVCPKCRRGHLIEREEGATEEYMEKYVECSRRGMTPGCDYQKLSVRKGFMGGNEGEEQEEEEKQVWDSLSYVAAVPAPPVQKVEKGKEVVDLTAGQGFDGEEEDFEVVGVKKVVKRGGGTTTTTAANSSNRGVIGGRRVGNSRERKEVVNLDDDDDEEVQGPSARAANRSKATKKKGAREDSFGEDDLDSDFDNDLIMLVDKVSKTRVQGSSGGRRL</sequence>
<feature type="region of interest" description="Disordered" evidence="1">
    <location>
        <begin position="1"/>
        <end position="47"/>
    </location>
</feature>
<dbReference type="AlphaFoldDB" id="A0AAN7H6D7"/>
<feature type="compositionally biased region" description="Acidic residues" evidence="1">
    <location>
        <begin position="291"/>
        <end position="300"/>
    </location>
</feature>
<feature type="compositionally biased region" description="Polar residues" evidence="1">
    <location>
        <begin position="14"/>
        <end position="27"/>
    </location>
</feature>
<comment type="caution">
    <text evidence="2">The sequence shown here is derived from an EMBL/GenBank/DDBJ whole genome shotgun (WGS) entry which is preliminary data.</text>
</comment>
<reference evidence="2" key="2">
    <citation type="submission" date="2023-05" db="EMBL/GenBank/DDBJ databases">
        <authorList>
            <consortium name="Lawrence Berkeley National Laboratory"/>
            <person name="Steindorff A."/>
            <person name="Hensen N."/>
            <person name="Bonometti L."/>
            <person name="Westerberg I."/>
            <person name="Brannstrom I.O."/>
            <person name="Guillou S."/>
            <person name="Cros-Aarteil S."/>
            <person name="Calhoun S."/>
            <person name="Haridas S."/>
            <person name="Kuo A."/>
            <person name="Mondo S."/>
            <person name="Pangilinan J."/>
            <person name="Riley R."/>
            <person name="Labutti K."/>
            <person name="Andreopoulos B."/>
            <person name="Lipzen A."/>
            <person name="Chen C."/>
            <person name="Yanf M."/>
            <person name="Daum C."/>
            <person name="Ng V."/>
            <person name="Clum A."/>
            <person name="Ohm R."/>
            <person name="Martin F."/>
            <person name="Silar P."/>
            <person name="Natvig D."/>
            <person name="Lalanne C."/>
            <person name="Gautier V."/>
            <person name="Ament-Velasquez S.L."/>
            <person name="Kruys A."/>
            <person name="Hutchinson M.I."/>
            <person name="Powell A.J."/>
            <person name="Barry K."/>
            <person name="Miller A.N."/>
            <person name="Grigoriev I.V."/>
            <person name="Debuchy R."/>
            <person name="Gladieux P."/>
            <person name="Thoren M.H."/>
            <person name="Johannesson H."/>
        </authorList>
    </citation>
    <scope>NUCLEOTIDE SEQUENCE</scope>
    <source>
        <strain evidence="2">CBS 990.96</strain>
    </source>
</reference>